<dbReference type="EMBL" id="JAQOUE010000002">
    <property type="protein sequence ID" value="MDT7043788.1"/>
    <property type="molecule type" value="Genomic_DNA"/>
</dbReference>
<reference evidence="2 3" key="1">
    <citation type="journal article" date="2023" name="ISME J.">
        <title>Cultivation and genomic characterization of novel and ubiquitous marine nitrite-oxidizing bacteria from the Nitrospirales.</title>
        <authorList>
            <person name="Mueller A.J."/>
            <person name="Daebeler A."/>
            <person name="Herbold C.W."/>
            <person name="Kirkegaard R.H."/>
            <person name="Daims H."/>
        </authorList>
    </citation>
    <scope>NUCLEOTIDE SEQUENCE [LARGE SCALE GENOMIC DNA]</scope>
    <source>
        <strain evidence="2 3">EB</strain>
    </source>
</reference>
<dbReference type="Proteomes" id="UP001250932">
    <property type="component" value="Unassembled WGS sequence"/>
</dbReference>
<feature type="transmembrane region" description="Helical" evidence="1">
    <location>
        <begin position="58"/>
        <end position="78"/>
    </location>
</feature>
<protein>
    <submittedName>
        <fullName evidence="2">MerC domain-containing protein</fullName>
    </submittedName>
</protein>
<evidence type="ECO:0000313" key="3">
    <source>
        <dbReference type="Proteomes" id="UP001250932"/>
    </source>
</evidence>
<keyword evidence="1" id="KW-1133">Transmembrane helix</keyword>
<gene>
    <name evidence="2" type="ORF">PPG34_15645</name>
</gene>
<dbReference type="RefSeq" id="WP_313834381.1">
    <property type="nucleotide sequence ID" value="NZ_JAQOUE010000002.1"/>
</dbReference>
<accession>A0ABU3KBL4</accession>
<proteinExistence type="predicted"/>
<comment type="caution">
    <text evidence="2">The sequence shown here is derived from an EMBL/GenBank/DDBJ whole genome shotgun (WGS) entry which is preliminary data.</text>
</comment>
<evidence type="ECO:0000313" key="2">
    <source>
        <dbReference type="EMBL" id="MDT7043788.1"/>
    </source>
</evidence>
<evidence type="ECO:0000256" key="1">
    <source>
        <dbReference type="SAM" id="Phobius"/>
    </source>
</evidence>
<dbReference type="InterPro" id="IPR004891">
    <property type="entry name" value="Mercury-R_MerC"/>
</dbReference>
<keyword evidence="1" id="KW-0812">Transmembrane</keyword>
<keyword evidence="3" id="KW-1185">Reference proteome</keyword>
<organism evidence="2 3">
    <name type="scientific">Candidatus Nitronereus thalassa</name>
    <dbReference type="NCBI Taxonomy" id="3020898"/>
    <lineage>
        <taxon>Bacteria</taxon>
        <taxon>Pseudomonadati</taxon>
        <taxon>Nitrospirota</taxon>
        <taxon>Nitrospiria</taxon>
        <taxon>Nitrospirales</taxon>
        <taxon>Nitrospiraceae</taxon>
        <taxon>Candidatus Nitronereus</taxon>
    </lineage>
</organism>
<feature type="transmembrane region" description="Helical" evidence="1">
    <location>
        <begin position="12"/>
        <end position="38"/>
    </location>
</feature>
<sequence>MSTIGVRLSKAGSMISLVCAVHCALTPLALLALPLLAAQYGGVFEGVFGTVFSHSFEWVFLGVIVVVAGFGVLATYPVHGDRRPAMLTIIGFLTLLSVRILIEPGSSLEISGDLLGASMIAWGGFLNRSLCHCHGCHEDDEQSVFHEGGEVRPAPASPIQ</sequence>
<dbReference type="Pfam" id="PF03203">
    <property type="entry name" value="MerC"/>
    <property type="match status" value="1"/>
</dbReference>
<name>A0ABU3KBL4_9BACT</name>
<keyword evidence="1" id="KW-0472">Membrane</keyword>